<dbReference type="GO" id="GO:0005743">
    <property type="term" value="C:mitochondrial inner membrane"/>
    <property type="evidence" value="ECO:0007669"/>
    <property type="project" value="UniProtKB-SubCell"/>
</dbReference>
<dbReference type="EMBL" id="FJ389557">
    <property type="protein sequence ID" value="ACQ72838.1"/>
    <property type="molecule type" value="Genomic_DNA"/>
</dbReference>
<reference evidence="22" key="1">
    <citation type="submission" date="2008-10" db="EMBL/GenBank/DDBJ databases">
        <title>A complete species-level phylogeny of the grackles, including the extinct slender-billed grackle (Quiscalus palustris), inferred from mitochondrial DNA.</title>
        <authorList>
            <person name="Powell A.F.L.A."/>
            <person name="Barker F.K."/>
            <person name="Lanyon S.M."/>
        </authorList>
    </citation>
    <scope>NUCLEOTIDE SEQUENCE</scope>
</reference>
<dbReference type="Pfam" id="PF00032">
    <property type="entry name" value="Cytochrom_B_C"/>
    <property type="match status" value="1"/>
</dbReference>
<dbReference type="FunFam" id="1.20.810.10:FF:000002">
    <property type="entry name" value="Cytochrome b"/>
    <property type="match status" value="1"/>
</dbReference>
<feature type="transmembrane region" description="Helical" evidence="19">
    <location>
        <begin position="347"/>
        <end position="373"/>
    </location>
</feature>
<evidence type="ECO:0000256" key="8">
    <source>
        <dbReference type="ARBA" id="ARBA00022723"/>
    </source>
</evidence>
<evidence type="ECO:0000256" key="14">
    <source>
        <dbReference type="ARBA" id="ARBA00023128"/>
    </source>
</evidence>
<keyword evidence="13" id="KW-0830">Ubiquinone</keyword>
<proteinExistence type="inferred from homology"/>
<keyword evidence="5 18" id="KW-0349">Heme</keyword>
<evidence type="ECO:0000256" key="16">
    <source>
        <dbReference type="ARBA" id="ARBA00061233"/>
    </source>
</evidence>
<evidence type="ECO:0000256" key="9">
    <source>
        <dbReference type="ARBA" id="ARBA00022792"/>
    </source>
</evidence>
<feature type="binding site" description="axial binding residue" evidence="18">
    <location>
        <position position="98"/>
    </location>
    <ligand>
        <name>heme b</name>
        <dbReference type="ChEBI" id="CHEBI:60344"/>
        <label>b566</label>
    </ligand>
    <ligandPart>
        <name>Fe</name>
        <dbReference type="ChEBI" id="CHEBI:18248"/>
    </ligandPart>
</feature>
<dbReference type="InterPro" id="IPR048260">
    <property type="entry name" value="Cytochrome_b_C_euk/bac"/>
</dbReference>
<dbReference type="InterPro" id="IPR005797">
    <property type="entry name" value="Cyt_b/b6_N"/>
</dbReference>
<dbReference type="GO" id="GO:0006122">
    <property type="term" value="P:mitochondrial electron transport, ubiquinol to cytochrome c"/>
    <property type="evidence" value="ECO:0007669"/>
    <property type="project" value="TreeGrafter"/>
</dbReference>
<keyword evidence="14 19" id="KW-0496">Mitochondrion</keyword>
<keyword evidence="9" id="KW-0999">Mitochondrion inner membrane</keyword>
<evidence type="ECO:0000256" key="6">
    <source>
        <dbReference type="ARBA" id="ARBA00022660"/>
    </source>
</evidence>
<evidence type="ECO:0000313" key="22">
    <source>
        <dbReference type="EMBL" id="ACQ72838.1"/>
    </source>
</evidence>
<feature type="transmembrane region" description="Helical" evidence="19">
    <location>
        <begin position="31"/>
        <end position="57"/>
    </location>
</feature>
<dbReference type="GO" id="GO:0008121">
    <property type="term" value="F:quinol-cytochrome-c reductase activity"/>
    <property type="evidence" value="ECO:0007669"/>
    <property type="project" value="InterPro"/>
</dbReference>
<dbReference type="GO" id="GO:0046872">
    <property type="term" value="F:metal ion binding"/>
    <property type="evidence" value="ECO:0007669"/>
    <property type="project" value="UniProtKB-UniRule"/>
</dbReference>
<evidence type="ECO:0000256" key="19">
    <source>
        <dbReference type="RuleBase" id="RU362117"/>
    </source>
</evidence>
<evidence type="ECO:0000256" key="3">
    <source>
        <dbReference type="ARBA" id="ARBA00013531"/>
    </source>
</evidence>
<comment type="subcellular location">
    <subcellularLocation>
        <location evidence="2">Mitochondrion inner membrane</location>
        <topology evidence="2">Multi-pass membrane protein</topology>
    </subcellularLocation>
</comment>
<organism evidence="22">
    <name type="scientific">Quiscalus palustris</name>
    <dbReference type="NCBI Taxonomy" id="643687"/>
    <lineage>
        <taxon>Eukaryota</taxon>
        <taxon>Metazoa</taxon>
        <taxon>Chordata</taxon>
        <taxon>Craniata</taxon>
        <taxon>Vertebrata</taxon>
        <taxon>Euteleostomi</taxon>
        <taxon>Archelosauria</taxon>
        <taxon>Archosauria</taxon>
        <taxon>Dinosauria</taxon>
        <taxon>Saurischia</taxon>
        <taxon>Theropoda</taxon>
        <taxon>Coelurosauria</taxon>
        <taxon>Aves</taxon>
        <taxon>Neognathae</taxon>
        <taxon>Neoaves</taxon>
        <taxon>Telluraves</taxon>
        <taxon>Australaves</taxon>
        <taxon>Passeriformes</taxon>
        <taxon>Passeroidea</taxon>
        <taxon>Icteridae</taxon>
        <taxon>Quiscalus</taxon>
    </lineage>
</organism>
<evidence type="ECO:0000256" key="2">
    <source>
        <dbReference type="ARBA" id="ARBA00004448"/>
    </source>
</evidence>
<dbReference type="PROSITE" id="PS51003">
    <property type="entry name" value="CYTB_CTER"/>
    <property type="match status" value="1"/>
</dbReference>
<feature type="domain" description="Cytochrome b/b6 N-terminal region profile" evidence="20">
    <location>
        <begin position="1"/>
        <end position="210"/>
    </location>
</feature>
<dbReference type="InterPro" id="IPR016174">
    <property type="entry name" value="Di-haem_cyt_TM"/>
</dbReference>
<dbReference type="InterPro" id="IPR030689">
    <property type="entry name" value="Cytochrome_b"/>
</dbReference>
<feature type="domain" description="Cytochrome b/b6 C-terminal region profile" evidence="21">
    <location>
        <begin position="211"/>
        <end position="380"/>
    </location>
</feature>
<feature type="transmembrane region" description="Helical" evidence="19">
    <location>
        <begin position="321"/>
        <end position="341"/>
    </location>
</feature>
<dbReference type="CDD" id="cd00284">
    <property type="entry name" value="Cytochrome_b_N"/>
    <property type="match status" value="1"/>
</dbReference>
<evidence type="ECO:0000256" key="1">
    <source>
        <dbReference type="ARBA" id="ARBA00002566"/>
    </source>
</evidence>
<dbReference type="SUPFAM" id="SSF81648">
    <property type="entry name" value="a domain/subunit of cytochrome bc1 complex (Ubiquinol-cytochrome c reductase)"/>
    <property type="match status" value="1"/>
</dbReference>
<evidence type="ECO:0000256" key="7">
    <source>
        <dbReference type="ARBA" id="ARBA00022692"/>
    </source>
</evidence>
<keyword evidence="15 19" id="KW-0472">Membrane</keyword>
<dbReference type="InterPro" id="IPR036150">
    <property type="entry name" value="Cyt_b/b6_C_sf"/>
</dbReference>
<dbReference type="SUPFAM" id="SSF81342">
    <property type="entry name" value="Transmembrane di-heme cytochromes"/>
    <property type="match status" value="1"/>
</dbReference>
<dbReference type="CDD" id="cd00290">
    <property type="entry name" value="cytochrome_b_C"/>
    <property type="match status" value="1"/>
</dbReference>
<dbReference type="InterPro" id="IPR027387">
    <property type="entry name" value="Cytb/b6-like_sf"/>
</dbReference>
<dbReference type="AlphaFoldDB" id="D0Q078"/>
<feature type="transmembrane region" description="Helical" evidence="19">
    <location>
        <begin position="141"/>
        <end position="159"/>
    </location>
</feature>
<feature type="binding site" description="axial binding residue" evidence="18">
    <location>
        <position position="197"/>
    </location>
    <ligand>
        <name>heme b</name>
        <dbReference type="ChEBI" id="CHEBI:60344"/>
        <label>b566</label>
    </ligand>
    <ligandPart>
        <name>Fe</name>
        <dbReference type="ChEBI" id="CHEBI:18248"/>
    </ligandPart>
</feature>
<dbReference type="PANTHER" id="PTHR19271:SF16">
    <property type="entry name" value="CYTOCHROME B"/>
    <property type="match status" value="1"/>
</dbReference>
<evidence type="ECO:0000256" key="12">
    <source>
        <dbReference type="ARBA" id="ARBA00023004"/>
    </source>
</evidence>
<comment type="cofactor">
    <cofactor evidence="19">
        <name>heme b</name>
        <dbReference type="ChEBI" id="CHEBI:60344"/>
    </cofactor>
    <text evidence="19">Binds 2 heme groups non-covalently.</text>
</comment>
<dbReference type="Gene3D" id="1.20.810.10">
    <property type="entry name" value="Cytochrome Bc1 Complex, Chain C"/>
    <property type="match status" value="1"/>
</dbReference>
<evidence type="ECO:0000259" key="21">
    <source>
        <dbReference type="PROSITE" id="PS51003"/>
    </source>
</evidence>
<geneLocation type="mitochondrion" evidence="22"/>
<comment type="similarity">
    <text evidence="16 19">Belongs to the cytochrome b family.</text>
</comment>
<dbReference type="PANTHER" id="PTHR19271">
    <property type="entry name" value="CYTOCHROME B"/>
    <property type="match status" value="1"/>
</dbReference>
<feature type="transmembrane region" description="Helical" evidence="19">
    <location>
        <begin position="289"/>
        <end position="309"/>
    </location>
</feature>
<keyword evidence="6 19" id="KW-0679">Respiratory chain</keyword>
<keyword evidence="7 19" id="KW-0812">Transmembrane</keyword>
<evidence type="ECO:0000256" key="4">
    <source>
        <dbReference type="ARBA" id="ARBA00022448"/>
    </source>
</evidence>
<name>D0Q078_9ICTE</name>
<feature type="binding site" description="axial binding residue" evidence="18">
    <location>
        <position position="84"/>
    </location>
    <ligand>
        <name>heme b</name>
        <dbReference type="ChEBI" id="CHEBI:60344"/>
        <label>b562</label>
    </ligand>
    <ligandPart>
        <name>Fe</name>
        <dbReference type="ChEBI" id="CHEBI:18248"/>
    </ligandPart>
</feature>
<keyword evidence="4 19" id="KW-0813">Transport</keyword>
<evidence type="ECO:0000256" key="5">
    <source>
        <dbReference type="ARBA" id="ARBA00022617"/>
    </source>
</evidence>
<dbReference type="GO" id="GO:0045275">
    <property type="term" value="C:respiratory chain complex III"/>
    <property type="evidence" value="ECO:0007669"/>
    <property type="project" value="InterPro"/>
</dbReference>
<evidence type="ECO:0000256" key="18">
    <source>
        <dbReference type="PIRSR" id="PIRSR038885-2"/>
    </source>
</evidence>
<dbReference type="PROSITE" id="PS51002">
    <property type="entry name" value="CYTB_NTER"/>
    <property type="match status" value="1"/>
</dbReference>
<sequence>MALNLRKNHQILKIINNALIDLPAPSNISTWWNFGSLLGVCLITQIITGLLLAMHYTADTNLAFSSVAHMCRDVQFGWLIRNLHANGASFFFICIYLHIGRGIYYGSYLNKETWNVGVILLLTLMATAFVGYVLPWGQMSFWGATVITNLFSAIPYIGQTLVEWAWGGFSVDNPTLTRFFALHFLLPFVIVGLTLVHLTFLHETGSNNPLGIPSDCDKIPFHPYYTIKDILGFVLMLSLLVSLALFSPNLLGDPENFTPANPLVTPPHIKPEWYFLFAYAILRSIPNKLGGVLALAASILVLFLIPLLHTSKLRSMTFRPLSQILFWALVANVLILTWVGSQPVEHPFIIIGQLASLSYFTIILILFPLAAALENKMLKL</sequence>
<accession>D0Q078</accession>
<protein>
    <recommendedName>
        <fullName evidence="3 19">Cytochrome b</fullName>
    </recommendedName>
</protein>
<feature type="binding site" description="axial binding residue" evidence="18">
    <location>
        <position position="183"/>
    </location>
    <ligand>
        <name>heme b</name>
        <dbReference type="ChEBI" id="CHEBI:60344"/>
        <label>b562</label>
    </ligand>
    <ligandPart>
        <name>Fe</name>
        <dbReference type="ChEBI" id="CHEBI:18248"/>
    </ligandPart>
</feature>
<evidence type="ECO:0000256" key="10">
    <source>
        <dbReference type="ARBA" id="ARBA00022982"/>
    </source>
</evidence>
<evidence type="ECO:0000256" key="15">
    <source>
        <dbReference type="ARBA" id="ARBA00023136"/>
    </source>
</evidence>
<dbReference type="InterPro" id="IPR005798">
    <property type="entry name" value="Cyt_b/b6_C"/>
</dbReference>
<gene>
    <name evidence="22" type="primary">cytb</name>
</gene>
<feature type="transmembrane region" description="Helical" evidence="19">
    <location>
        <begin position="179"/>
        <end position="201"/>
    </location>
</feature>
<evidence type="ECO:0000256" key="13">
    <source>
        <dbReference type="ARBA" id="ARBA00023075"/>
    </source>
</evidence>
<comment type="cofactor">
    <cofactor evidence="18">
        <name>heme</name>
        <dbReference type="ChEBI" id="CHEBI:30413"/>
    </cofactor>
    <text evidence="18">Binds 2 heme groups non-covalently.</text>
</comment>
<evidence type="ECO:0000256" key="17">
    <source>
        <dbReference type="PIRSR" id="PIRSR038885-1"/>
    </source>
</evidence>
<feature type="transmembrane region" description="Helical" evidence="19">
    <location>
        <begin position="114"/>
        <end position="134"/>
    </location>
</feature>
<keyword evidence="12 18" id="KW-0408">Iron</keyword>
<feature type="transmembrane region" description="Helical" evidence="19">
    <location>
        <begin position="78"/>
        <end position="99"/>
    </location>
</feature>
<dbReference type="GO" id="GO:0016491">
    <property type="term" value="F:oxidoreductase activity"/>
    <property type="evidence" value="ECO:0007669"/>
    <property type="project" value="UniProtKB-UniRule"/>
</dbReference>
<feature type="binding site" evidence="17">
    <location>
        <position position="202"/>
    </location>
    <ligand>
        <name>a ubiquinone</name>
        <dbReference type="ChEBI" id="CHEBI:16389"/>
    </ligand>
</feature>
<keyword evidence="10 19" id="KW-0249">Electron transport</keyword>
<evidence type="ECO:0000256" key="11">
    <source>
        <dbReference type="ARBA" id="ARBA00022989"/>
    </source>
</evidence>
<dbReference type="Pfam" id="PF00033">
    <property type="entry name" value="Cytochrome_B"/>
    <property type="match status" value="1"/>
</dbReference>
<keyword evidence="8 18" id="KW-0479">Metal-binding</keyword>
<comment type="function">
    <text evidence="1 19">Component of the ubiquinol-cytochrome c reductase complex (complex III or cytochrome b-c1 complex) that is part of the mitochondrial respiratory chain. The b-c1 complex mediates electron transfer from ubiquinol to cytochrome c. Contributes to the generation of a proton gradient across the mitochondrial membrane that is then used for ATP synthesis.</text>
</comment>
<feature type="transmembrane region" description="Helical" evidence="19">
    <location>
        <begin position="230"/>
        <end position="251"/>
    </location>
</feature>
<evidence type="ECO:0000259" key="20">
    <source>
        <dbReference type="PROSITE" id="PS51002"/>
    </source>
</evidence>
<dbReference type="PIRSF" id="PIRSF038885">
    <property type="entry name" value="COB"/>
    <property type="match status" value="1"/>
</dbReference>
<keyword evidence="11 19" id="KW-1133">Transmembrane helix</keyword>
<dbReference type="InterPro" id="IPR048259">
    <property type="entry name" value="Cytochrome_b_N_euk/bac"/>
</dbReference>